<keyword evidence="1" id="KW-0812">Transmembrane</keyword>
<comment type="caution">
    <text evidence="2">The sequence shown here is derived from an EMBL/GenBank/DDBJ whole genome shotgun (WGS) entry which is preliminary data.</text>
</comment>
<reference evidence="2" key="1">
    <citation type="journal article" date="2015" name="Nature">
        <title>Complex archaea that bridge the gap between prokaryotes and eukaryotes.</title>
        <authorList>
            <person name="Spang A."/>
            <person name="Saw J.H."/>
            <person name="Jorgensen S.L."/>
            <person name="Zaremba-Niedzwiedzka K."/>
            <person name="Martijn J."/>
            <person name="Lind A.E."/>
            <person name="van Eijk R."/>
            <person name="Schleper C."/>
            <person name="Guy L."/>
            <person name="Ettema T.J."/>
        </authorList>
    </citation>
    <scope>NUCLEOTIDE SEQUENCE</scope>
</reference>
<dbReference type="Gene3D" id="3.40.50.10400">
    <property type="entry name" value="Hypothetical protein PA1492"/>
    <property type="match status" value="1"/>
</dbReference>
<proteinExistence type="predicted"/>
<keyword evidence="1" id="KW-1133">Transmembrane helix</keyword>
<feature type="transmembrane region" description="Helical" evidence="1">
    <location>
        <begin position="282"/>
        <end position="301"/>
    </location>
</feature>
<protein>
    <recommendedName>
        <fullName evidence="3">DUF4406 domain-containing protein</fullName>
    </recommendedName>
</protein>
<gene>
    <name evidence="2" type="ORF">LCGC14_0377840</name>
</gene>
<dbReference type="InterPro" id="IPR025518">
    <property type="entry name" value="DUF4406"/>
</dbReference>
<accession>A0A0F9VQC8</accession>
<keyword evidence="1" id="KW-0472">Membrane</keyword>
<dbReference type="AlphaFoldDB" id="A0A0F9VQC8"/>
<dbReference type="SUPFAM" id="SSF52309">
    <property type="entry name" value="N-(deoxy)ribosyltransferase-like"/>
    <property type="match status" value="1"/>
</dbReference>
<name>A0A0F9VQC8_9ZZZZ</name>
<dbReference type="Pfam" id="PF14359">
    <property type="entry name" value="DUF4406"/>
    <property type="match status" value="1"/>
</dbReference>
<dbReference type="EMBL" id="LAZR01000305">
    <property type="protein sequence ID" value="KKN75681.1"/>
    <property type="molecule type" value="Genomic_DNA"/>
</dbReference>
<evidence type="ECO:0000256" key="1">
    <source>
        <dbReference type="SAM" id="Phobius"/>
    </source>
</evidence>
<evidence type="ECO:0008006" key="3">
    <source>
        <dbReference type="Google" id="ProtNLM"/>
    </source>
</evidence>
<sequence>MMLEKLQCKNCNDGWLIWDIDKTIYHCAHCGSDYTNTEINFVAELQPEHEQQPHERPIAYIAGALNALSIEYLQNVRRMILWSNKIRALDYAVFVPGIDLLHGIASNDWDYNAAFDNSQPFLAKSDIVFVCPGWESSKGTAREIELAESLDVPVYYGDEGYELLRIKKAAKENVSTPFKECSDPAKELNDEALAELKKRIAESPFRNMRDSELKLIPLTSDGELIVPDSNKRSTNIQQDQFIEESNNHNIIGYLKRSPHPDYRIVSVIPHLKRMLKEWFHRNWAAATLIAVFVTWCVAVHSRMSL</sequence>
<organism evidence="2">
    <name type="scientific">marine sediment metagenome</name>
    <dbReference type="NCBI Taxonomy" id="412755"/>
    <lineage>
        <taxon>unclassified sequences</taxon>
        <taxon>metagenomes</taxon>
        <taxon>ecological metagenomes</taxon>
    </lineage>
</organism>
<evidence type="ECO:0000313" key="2">
    <source>
        <dbReference type="EMBL" id="KKN75681.1"/>
    </source>
</evidence>